<dbReference type="RefSeq" id="XP_040713166.1">
    <property type="nucleotide sequence ID" value="XM_040864761.1"/>
</dbReference>
<gene>
    <name evidence="1" type="ORF">BCR38DRAFT_496937</name>
</gene>
<reference evidence="1 2" key="1">
    <citation type="submission" date="2016-07" db="EMBL/GenBank/DDBJ databases">
        <title>Pervasive Adenine N6-methylation of Active Genes in Fungi.</title>
        <authorList>
            <consortium name="DOE Joint Genome Institute"/>
            <person name="Mondo S.J."/>
            <person name="Dannebaum R.O."/>
            <person name="Kuo R.C."/>
            <person name="Labutti K."/>
            <person name="Haridas S."/>
            <person name="Kuo A."/>
            <person name="Salamov A."/>
            <person name="Ahrendt S.R."/>
            <person name="Lipzen A."/>
            <person name="Sullivan W."/>
            <person name="Andreopoulos W.B."/>
            <person name="Clum A."/>
            <person name="Lindquist E."/>
            <person name="Daum C."/>
            <person name="Ramamoorthy G.K."/>
            <person name="Gryganskyi A."/>
            <person name="Culley D."/>
            <person name="Magnuson J.K."/>
            <person name="James T.Y."/>
            <person name="O'Malley M.A."/>
            <person name="Stajich J.E."/>
            <person name="Spatafora J.W."/>
            <person name="Visel A."/>
            <person name="Grigoriev I.V."/>
        </authorList>
    </citation>
    <scope>NUCLEOTIDE SEQUENCE [LARGE SCALE GENOMIC DNA]</scope>
    <source>
        <strain evidence="1 2">CBS 129021</strain>
    </source>
</reference>
<dbReference type="GeneID" id="63780973"/>
<dbReference type="InParanoid" id="A0A1Y2DP38"/>
<evidence type="ECO:0000313" key="2">
    <source>
        <dbReference type="Proteomes" id="UP000193689"/>
    </source>
</evidence>
<comment type="caution">
    <text evidence="1">The sequence shown here is derived from an EMBL/GenBank/DDBJ whole genome shotgun (WGS) entry which is preliminary data.</text>
</comment>
<dbReference type="AlphaFoldDB" id="A0A1Y2DP38"/>
<proteinExistence type="predicted"/>
<sequence length="189" mass="21462">MLQEIYRVTCCLWIFPEMLSKRHAPAASSPLCPAHVTRQPPRTLLRTHAARVVLVPPVSATATMRARRMYPSRATLVPVAPDRQKPAHVRMPLERLATCQRDRLHHEEIKSTCTRLGRRVLARTLKGMDSVEEFKLGLSKTGKTGKQASRQADRTDTCGTRFIIKLVISDSMNYLYFIYIYGSIPMSLQ</sequence>
<name>A0A1Y2DP38_9PEZI</name>
<evidence type="ECO:0000313" key="1">
    <source>
        <dbReference type="EMBL" id="ORY60939.1"/>
    </source>
</evidence>
<dbReference type="Proteomes" id="UP000193689">
    <property type="component" value="Unassembled WGS sequence"/>
</dbReference>
<accession>A0A1Y2DP38</accession>
<organism evidence="1 2">
    <name type="scientific">Pseudomassariella vexata</name>
    <dbReference type="NCBI Taxonomy" id="1141098"/>
    <lineage>
        <taxon>Eukaryota</taxon>
        <taxon>Fungi</taxon>
        <taxon>Dikarya</taxon>
        <taxon>Ascomycota</taxon>
        <taxon>Pezizomycotina</taxon>
        <taxon>Sordariomycetes</taxon>
        <taxon>Xylariomycetidae</taxon>
        <taxon>Amphisphaeriales</taxon>
        <taxon>Pseudomassariaceae</taxon>
        <taxon>Pseudomassariella</taxon>
    </lineage>
</organism>
<keyword evidence="2" id="KW-1185">Reference proteome</keyword>
<dbReference type="EMBL" id="MCFJ01000011">
    <property type="protein sequence ID" value="ORY60939.1"/>
    <property type="molecule type" value="Genomic_DNA"/>
</dbReference>
<protein>
    <submittedName>
        <fullName evidence="1">Uncharacterized protein</fullName>
    </submittedName>
</protein>